<gene>
    <name evidence="1" type="ORF">SE17_28045</name>
</gene>
<evidence type="ECO:0000313" key="2">
    <source>
        <dbReference type="Proteomes" id="UP000050509"/>
    </source>
</evidence>
<organism evidence="1 2">
    <name type="scientific">Kouleothrix aurantiaca</name>
    <dbReference type="NCBI Taxonomy" id="186479"/>
    <lineage>
        <taxon>Bacteria</taxon>
        <taxon>Bacillati</taxon>
        <taxon>Chloroflexota</taxon>
        <taxon>Chloroflexia</taxon>
        <taxon>Chloroflexales</taxon>
        <taxon>Roseiflexineae</taxon>
        <taxon>Roseiflexaceae</taxon>
        <taxon>Kouleothrix</taxon>
    </lineage>
</organism>
<accession>A0A0P9F1L8</accession>
<dbReference type="EMBL" id="LJCR01001495">
    <property type="protein sequence ID" value="KPV50254.1"/>
    <property type="molecule type" value="Genomic_DNA"/>
</dbReference>
<evidence type="ECO:0000313" key="1">
    <source>
        <dbReference type="EMBL" id="KPV50254.1"/>
    </source>
</evidence>
<dbReference type="Proteomes" id="UP000050509">
    <property type="component" value="Unassembled WGS sequence"/>
</dbReference>
<comment type="caution">
    <text evidence="1">The sequence shown here is derived from an EMBL/GenBank/DDBJ whole genome shotgun (WGS) entry which is preliminary data.</text>
</comment>
<sequence>MKELNPDEIQHLIKVLAESEHIPRPIVPQLEGLIFWYLPKAGDSPAELMQWAMRECAAEGGTAGDYVALSKPLPVEQILERWLTPVGDEARQALGTWLELHYNVNTWASMDANLAKGDPYMTALGLDNVHPIDEQEADTAYLEHMNNVQAVVELLNKLLPEVGIFAPVIIVDGAATEIEAGPLRLRLVADGWQVMRVDDEERAHERHMDRMLAAFGLLNAVLPTLGITAKVMIEPILGEAILIGNVRVEPGPSGWTSRIDTDIPVEFDLTIPDGVAGDWNEVLDAALAARGNWRASASLAVIAAASHIGTPAAHAFIAGYSDEQSPSQDETVRDLAEALHRLPEWEAAA</sequence>
<dbReference type="AlphaFoldDB" id="A0A0P9F1L8"/>
<reference evidence="1 2" key="1">
    <citation type="submission" date="2015-09" db="EMBL/GenBank/DDBJ databases">
        <title>Draft genome sequence of Kouleothrix aurantiaca JCM 19913.</title>
        <authorList>
            <person name="Hemp J."/>
        </authorList>
    </citation>
    <scope>NUCLEOTIDE SEQUENCE [LARGE SCALE GENOMIC DNA]</scope>
    <source>
        <strain evidence="1 2">COM-B</strain>
    </source>
</reference>
<protein>
    <submittedName>
        <fullName evidence="1">Uncharacterized protein</fullName>
    </submittedName>
</protein>
<name>A0A0P9F1L8_9CHLR</name>
<keyword evidence="2" id="KW-1185">Reference proteome</keyword>
<proteinExistence type="predicted"/>